<comment type="caution">
    <text evidence="1">The sequence shown here is derived from an EMBL/GenBank/DDBJ whole genome shotgun (WGS) entry which is preliminary data.</text>
</comment>
<reference evidence="1 2" key="1">
    <citation type="journal article" date="2016" name="Sci. Rep.">
        <title>Metabolic traits of an uncultured archaeal lineage -MSBL1- from brine pools of the Red Sea.</title>
        <authorList>
            <person name="Mwirichia R."/>
            <person name="Alam I."/>
            <person name="Rashid M."/>
            <person name="Vinu M."/>
            <person name="Ba-Alawi W."/>
            <person name="Anthony Kamau A."/>
            <person name="Kamanda Ngugi D."/>
            <person name="Goker M."/>
            <person name="Klenk H.P."/>
            <person name="Bajic V."/>
            <person name="Stingl U."/>
        </authorList>
    </citation>
    <scope>NUCLEOTIDE SEQUENCE [LARGE SCALE GENOMIC DNA]</scope>
    <source>
        <strain evidence="1">SCGC-AAA382A03</strain>
    </source>
</reference>
<name>A0A133VGJ2_9EURY</name>
<evidence type="ECO:0000313" key="1">
    <source>
        <dbReference type="EMBL" id="KXB05553.1"/>
    </source>
</evidence>
<keyword evidence="2" id="KW-1185">Reference proteome</keyword>
<dbReference type="Proteomes" id="UP000070549">
    <property type="component" value="Unassembled WGS sequence"/>
</dbReference>
<accession>A0A133VGJ2</accession>
<dbReference type="EMBL" id="LHYC01000009">
    <property type="protein sequence ID" value="KXB05553.1"/>
    <property type="molecule type" value="Genomic_DNA"/>
</dbReference>
<sequence length="431" mass="50371">MHAYLFQEYSNWLENRGYIEYEVKKGGGRPTKEPVLTESGKAEFLFGEFRKESKGSGNRVLSFEIDGGTKGTVKISAGKSLNPEQVATLVNFCCSGHSMGLLDPEVQARFFKGKLKHERFLEGVNEKVRWLESEMWEFAVKDALVGTMGMNDHLVRKVFPPPPSVWFPSELNNQFGVQKIEQAYTGFWRKRLGEARQRARSSLEDIVVPPEVSEEELDWNELESDLASWEFEKRVPRRIRRLVEEELECQKWVKKRLEEDPSFFMPSPFWRKMGFEVTPIWNGRVSIPYNTMPSDPKFLRILTPHLLFETDGIAASWKKNQSFTKDLQKGAEPISNYFEEFTQLLKHLQEREEFYSLWTILSQRTLDRKKRRAGVQYKDLEIFKPIREAQVRYKSLKKFQDLSQAYSDLQTGRKSSIEELSQAIENGDYDR</sequence>
<evidence type="ECO:0000313" key="2">
    <source>
        <dbReference type="Proteomes" id="UP000070549"/>
    </source>
</evidence>
<gene>
    <name evidence="1" type="ORF">AKJ49_00530</name>
</gene>
<organism evidence="1 2">
    <name type="scientific">candidate division MSBL1 archaeon SCGC-AAA382A03</name>
    <dbReference type="NCBI Taxonomy" id="1698278"/>
    <lineage>
        <taxon>Archaea</taxon>
        <taxon>Methanobacteriati</taxon>
        <taxon>Methanobacteriota</taxon>
        <taxon>candidate division MSBL1</taxon>
    </lineage>
</organism>
<dbReference type="AlphaFoldDB" id="A0A133VGJ2"/>
<proteinExistence type="predicted"/>
<protein>
    <submittedName>
        <fullName evidence="1">Uncharacterized protein</fullName>
    </submittedName>
</protein>